<dbReference type="AlphaFoldDB" id="A0A6C0GRP0"/>
<evidence type="ECO:0000259" key="2">
    <source>
        <dbReference type="PROSITE" id="PS51186"/>
    </source>
</evidence>
<dbReference type="EMBL" id="CP048222">
    <property type="protein sequence ID" value="QHT70729.1"/>
    <property type="molecule type" value="Genomic_DNA"/>
</dbReference>
<dbReference type="InterPro" id="IPR050769">
    <property type="entry name" value="NAT_camello-type"/>
</dbReference>
<dbReference type="Proteomes" id="UP000480178">
    <property type="component" value="Chromosome"/>
</dbReference>
<dbReference type="CDD" id="cd04301">
    <property type="entry name" value="NAT_SF"/>
    <property type="match status" value="1"/>
</dbReference>
<evidence type="ECO:0000256" key="1">
    <source>
        <dbReference type="ARBA" id="ARBA00022679"/>
    </source>
</evidence>
<dbReference type="InterPro" id="IPR016181">
    <property type="entry name" value="Acyl_CoA_acyltransferase"/>
</dbReference>
<keyword evidence="4" id="KW-1185">Reference proteome</keyword>
<sequence length="154" mass="18347">MIRYFTPEDRQALISLLRLNIPQYFAPSEEQDFSEYLDTYLESYFVVEEAGKIIGCGGINYFLEEKIARLSWDIIHPDFQGKGIGRTLTQYRINQIRKNADIRKIVVRTTQLVYPFYQKMGFILEKSEKDYWAKGFDLYQMRLDINKQISYLSR</sequence>
<dbReference type="GO" id="GO:0008080">
    <property type="term" value="F:N-acetyltransferase activity"/>
    <property type="evidence" value="ECO:0007669"/>
    <property type="project" value="InterPro"/>
</dbReference>
<dbReference type="SUPFAM" id="SSF55729">
    <property type="entry name" value="Acyl-CoA N-acyltransferases (Nat)"/>
    <property type="match status" value="1"/>
</dbReference>
<dbReference type="PANTHER" id="PTHR13947:SF37">
    <property type="entry name" value="LD18367P"/>
    <property type="match status" value="1"/>
</dbReference>
<dbReference type="Pfam" id="PF13508">
    <property type="entry name" value="Acetyltransf_7"/>
    <property type="match status" value="1"/>
</dbReference>
<dbReference type="PROSITE" id="PS51186">
    <property type="entry name" value="GNAT"/>
    <property type="match status" value="1"/>
</dbReference>
<dbReference type="PANTHER" id="PTHR13947">
    <property type="entry name" value="GNAT FAMILY N-ACETYLTRANSFERASE"/>
    <property type="match status" value="1"/>
</dbReference>
<dbReference type="RefSeq" id="WP_162446702.1">
    <property type="nucleotide sequence ID" value="NZ_CP048222.1"/>
</dbReference>
<dbReference type="KEGG" id="rhoz:GXP67_30815"/>
<keyword evidence="1 3" id="KW-0808">Transferase</keyword>
<feature type="domain" description="N-acetyltransferase" evidence="2">
    <location>
        <begin position="1"/>
        <end position="146"/>
    </location>
</feature>
<dbReference type="InterPro" id="IPR000182">
    <property type="entry name" value="GNAT_dom"/>
</dbReference>
<evidence type="ECO:0000313" key="3">
    <source>
        <dbReference type="EMBL" id="QHT70729.1"/>
    </source>
</evidence>
<evidence type="ECO:0000313" key="4">
    <source>
        <dbReference type="Proteomes" id="UP000480178"/>
    </source>
</evidence>
<proteinExistence type="predicted"/>
<gene>
    <name evidence="3" type="ORF">GXP67_30815</name>
</gene>
<accession>A0A6C0GRP0</accession>
<dbReference type="Gene3D" id="3.40.630.30">
    <property type="match status" value="1"/>
</dbReference>
<organism evidence="3 4">
    <name type="scientific">Rhodocytophaga rosea</name>
    <dbReference type="NCBI Taxonomy" id="2704465"/>
    <lineage>
        <taxon>Bacteria</taxon>
        <taxon>Pseudomonadati</taxon>
        <taxon>Bacteroidota</taxon>
        <taxon>Cytophagia</taxon>
        <taxon>Cytophagales</taxon>
        <taxon>Rhodocytophagaceae</taxon>
        <taxon>Rhodocytophaga</taxon>
    </lineage>
</organism>
<protein>
    <submittedName>
        <fullName evidence="3">GNAT family N-acetyltransferase</fullName>
    </submittedName>
</protein>
<name>A0A6C0GRP0_9BACT</name>
<reference evidence="3 4" key="1">
    <citation type="submission" date="2020-01" db="EMBL/GenBank/DDBJ databases">
        <authorList>
            <person name="Kim M.K."/>
        </authorList>
    </citation>
    <scope>NUCLEOTIDE SEQUENCE [LARGE SCALE GENOMIC DNA]</scope>
    <source>
        <strain evidence="3 4">172606-1</strain>
    </source>
</reference>